<dbReference type="InterPro" id="IPR003084">
    <property type="entry name" value="HDAC_I/II"/>
</dbReference>
<dbReference type="InterPro" id="IPR023801">
    <property type="entry name" value="His_deacetylse_dom"/>
</dbReference>
<dbReference type="PRINTS" id="PR01271">
    <property type="entry name" value="HISDACETLASE"/>
</dbReference>
<dbReference type="PANTHER" id="PTHR10625">
    <property type="entry name" value="HISTONE DEACETYLASE HDAC1-RELATED"/>
    <property type="match status" value="1"/>
</dbReference>
<accession>A0A7J6QYW5</accession>
<dbReference type="GO" id="GO:0000118">
    <property type="term" value="C:histone deacetylase complex"/>
    <property type="evidence" value="ECO:0007669"/>
    <property type="project" value="UniProtKB-ARBA"/>
</dbReference>
<dbReference type="GO" id="GO:0141221">
    <property type="term" value="F:histone deacetylase activity, hydrolytic mechanism"/>
    <property type="evidence" value="ECO:0007669"/>
    <property type="project" value="UniProtKB-EC"/>
</dbReference>
<dbReference type="Pfam" id="PF00850">
    <property type="entry name" value="Hist_deacetyl"/>
    <property type="match status" value="1"/>
</dbReference>
<comment type="caution">
    <text evidence="6">The sequence shown here is derived from an EMBL/GenBank/DDBJ whole genome shotgun (WGS) entry which is preliminary data.</text>
</comment>
<sequence>DYLETVRQVGIYRATGGIGYLATPDASQRILSKYNISVDAGRPAMGDRPGGHEGDCPGFSNMYEFCNLYTTLTVTAARRLAEGKDRICLNFHGGMHHAKQSAASGFCYVNDCVVGILELLRQGFKRVVYIDVDIHHGDGVEEAFFTTDKVLTISFHKYGNGFFPSTGAINDIGLGGGRGHAINVPLHEGIGDAAYIEVFKRVIDAAFERFKPEAIVSQMAVGGRVNVSLRLTGSSIRSTGIARTPLLEIVSAALTSPTSATRRRSCIWRHTGYQ</sequence>
<organism evidence="6 7">
    <name type="scientific">Perkinsus olseni</name>
    <name type="common">Perkinsus atlanticus</name>
    <dbReference type="NCBI Taxonomy" id="32597"/>
    <lineage>
        <taxon>Eukaryota</taxon>
        <taxon>Sar</taxon>
        <taxon>Alveolata</taxon>
        <taxon>Perkinsozoa</taxon>
        <taxon>Perkinsea</taxon>
        <taxon>Perkinsida</taxon>
        <taxon>Perkinsidae</taxon>
        <taxon>Perkinsus</taxon>
    </lineage>
</organism>
<dbReference type="EMBL" id="JABANM010026043">
    <property type="protein sequence ID" value="KAF4713604.1"/>
    <property type="molecule type" value="Genomic_DNA"/>
</dbReference>
<feature type="non-terminal residue" evidence="6">
    <location>
        <position position="1"/>
    </location>
</feature>
<evidence type="ECO:0000256" key="2">
    <source>
        <dbReference type="ARBA" id="ARBA00012111"/>
    </source>
</evidence>
<keyword evidence="3" id="KW-0378">Hydrolase</keyword>
<reference evidence="6 7" key="1">
    <citation type="submission" date="2020-04" db="EMBL/GenBank/DDBJ databases">
        <title>Perkinsus olseni comparative genomics.</title>
        <authorList>
            <person name="Bogema D.R."/>
        </authorList>
    </citation>
    <scope>NUCLEOTIDE SEQUENCE [LARGE SCALE GENOMIC DNA]</scope>
    <source>
        <strain evidence="6">ATCC PRA-205</strain>
    </source>
</reference>
<dbReference type="GO" id="GO:0040029">
    <property type="term" value="P:epigenetic regulation of gene expression"/>
    <property type="evidence" value="ECO:0007669"/>
    <property type="project" value="TreeGrafter"/>
</dbReference>
<proteinExistence type="inferred from homology"/>
<comment type="similarity">
    <text evidence="1">Belongs to the histone deacetylase family. HD type 1 subfamily.</text>
</comment>
<evidence type="ECO:0000313" key="7">
    <source>
        <dbReference type="Proteomes" id="UP000574390"/>
    </source>
</evidence>
<evidence type="ECO:0000313" key="6">
    <source>
        <dbReference type="EMBL" id="KAF4713604.1"/>
    </source>
</evidence>
<protein>
    <recommendedName>
        <fullName evidence="2">histone deacetylase</fullName>
        <ecNumber evidence="2">3.5.1.98</ecNumber>
    </recommendedName>
</protein>
<gene>
    <name evidence="6" type="primary">HDAC2_2</name>
    <name evidence="6" type="ORF">FOZ62_009806</name>
</gene>
<feature type="domain" description="Histone deacetylase" evidence="5">
    <location>
        <begin position="52"/>
        <end position="219"/>
    </location>
</feature>
<dbReference type="InterPro" id="IPR037138">
    <property type="entry name" value="His_deacetylse_dom_sf"/>
</dbReference>
<name>A0A7J6QYW5_PEROL</name>
<dbReference type="SUPFAM" id="SSF52768">
    <property type="entry name" value="Arginase/deacetylase"/>
    <property type="match status" value="1"/>
</dbReference>
<evidence type="ECO:0000256" key="3">
    <source>
        <dbReference type="ARBA" id="ARBA00022801"/>
    </source>
</evidence>
<dbReference type="AlphaFoldDB" id="A0A7J6QYW5"/>
<evidence type="ECO:0000256" key="4">
    <source>
        <dbReference type="ARBA" id="ARBA00022853"/>
    </source>
</evidence>
<dbReference type="InterPro" id="IPR023696">
    <property type="entry name" value="Ureohydrolase_dom_sf"/>
</dbReference>
<keyword evidence="4" id="KW-0156">Chromatin regulator</keyword>
<dbReference type="InterPro" id="IPR000286">
    <property type="entry name" value="HDACs"/>
</dbReference>
<dbReference type="PRINTS" id="PR01270">
    <property type="entry name" value="HDASUPER"/>
</dbReference>
<dbReference type="Gene3D" id="3.40.800.20">
    <property type="entry name" value="Histone deacetylase domain"/>
    <property type="match status" value="1"/>
</dbReference>
<dbReference type="EC" id="3.5.1.98" evidence="2"/>
<evidence type="ECO:0000259" key="5">
    <source>
        <dbReference type="Pfam" id="PF00850"/>
    </source>
</evidence>
<dbReference type="Proteomes" id="UP000574390">
    <property type="component" value="Unassembled WGS sequence"/>
</dbReference>
<evidence type="ECO:0000256" key="1">
    <source>
        <dbReference type="ARBA" id="ARBA00006457"/>
    </source>
</evidence>
<dbReference type="PANTHER" id="PTHR10625:SF10">
    <property type="entry name" value="HISTONE DEACETYLASE HDAC1"/>
    <property type="match status" value="1"/>
</dbReference>